<dbReference type="InterPro" id="IPR000415">
    <property type="entry name" value="Nitroreductase-like"/>
</dbReference>
<evidence type="ECO:0000256" key="1">
    <source>
        <dbReference type="ARBA" id="ARBA00001917"/>
    </source>
</evidence>
<feature type="domain" description="Nitroreductase" evidence="6">
    <location>
        <begin position="7"/>
        <end position="60"/>
    </location>
</feature>
<keyword evidence="8" id="KW-1185">Reference proteome</keyword>
<comment type="cofactor">
    <cofactor evidence="1">
        <name>FMN</name>
        <dbReference type="ChEBI" id="CHEBI:58210"/>
    </cofactor>
</comment>
<sequence>MDFYDVISTRRSIRHYSDRPVPDASLDRIAQAVQLAPTACNRQPFRILAVRNPELRAAICRACPQRFLPEAPVILVALGDMKNAWRRVGDDHSIVEIDLGIVFEHAVLAATAEGLSTCWVCAYDRKRMDEALKLGEPWSALAVSPLGYASEPAAPIEHKPVPELFEIID</sequence>
<keyword evidence="3" id="KW-0285">Flavoprotein</keyword>
<dbReference type="PANTHER" id="PTHR43673:SF2">
    <property type="entry name" value="NITROREDUCTASE"/>
    <property type="match status" value="1"/>
</dbReference>
<dbReference type="InterPro" id="IPR029479">
    <property type="entry name" value="Nitroreductase"/>
</dbReference>
<reference evidence="7 8" key="1">
    <citation type="submission" date="2019-08" db="EMBL/GenBank/DDBJ databases">
        <title>In-depth cultivation of the pig gut microbiome towards novel bacterial diversity and tailored functional studies.</title>
        <authorList>
            <person name="Wylensek D."/>
            <person name="Hitch T.C.A."/>
            <person name="Clavel T."/>
        </authorList>
    </citation>
    <scope>NUCLEOTIDE SEQUENCE [LARGE SCALE GENOMIC DNA]</scope>
    <source>
        <strain evidence="7 8">BBE-744-WT-12</strain>
    </source>
</reference>
<evidence type="ECO:0000313" key="7">
    <source>
        <dbReference type="EMBL" id="MST97058.1"/>
    </source>
</evidence>
<proteinExistence type="inferred from homology"/>
<evidence type="ECO:0000256" key="5">
    <source>
        <dbReference type="ARBA" id="ARBA00023002"/>
    </source>
</evidence>
<protein>
    <submittedName>
        <fullName evidence="7">Nitroreductase</fullName>
    </submittedName>
</protein>
<evidence type="ECO:0000256" key="4">
    <source>
        <dbReference type="ARBA" id="ARBA00022643"/>
    </source>
</evidence>
<evidence type="ECO:0000256" key="2">
    <source>
        <dbReference type="ARBA" id="ARBA00007118"/>
    </source>
</evidence>
<dbReference type="SUPFAM" id="SSF55469">
    <property type="entry name" value="FMN-dependent nitroreductase-like"/>
    <property type="match status" value="1"/>
</dbReference>
<dbReference type="Gene3D" id="3.40.109.10">
    <property type="entry name" value="NADH Oxidase"/>
    <property type="match status" value="1"/>
</dbReference>
<comment type="caution">
    <text evidence="7">The sequence shown here is derived from an EMBL/GenBank/DDBJ whole genome shotgun (WGS) entry which is preliminary data.</text>
</comment>
<dbReference type="Proteomes" id="UP000435649">
    <property type="component" value="Unassembled WGS sequence"/>
</dbReference>
<dbReference type="GO" id="GO:0016491">
    <property type="term" value="F:oxidoreductase activity"/>
    <property type="evidence" value="ECO:0007669"/>
    <property type="project" value="UniProtKB-KW"/>
</dbReference>
<dbReference type="PANTHER" id="PTHR43673">
    <property type="entry name" value="NAD(P)H NITROREDUCTASE YDGI-RELATED"/>
    <property type="match status" value="1"/>
</dbReference>
<evidence type="ECO:0000256" key="3">
    <source>
        <dbReference type="ARBA" id="ARBA00022630"/>
    </source>
</evidence>
<name>A0A844G3G4_9BACT</name>
<evidence type="ECO:0000259" key="6">
    <source>
        <dbReference type="Pfam" id="PF00881"/>
    </source>
</evidence>
<dbReference type="AlphaFoldDB" id="A0A844G3G4"/>
<dbReference type="Pfam" id="PF00881">
    <property type="entry name" value="Nitroreductase"/>
    <property type="match status" value="2"/>
</dbReference>
<gene>
    <name evidence="7" type="ORF">FYJ85_08380</name>
</gene>
<feature type="domain" description="Nitroreductase" evidence="6">
    <location>
        <begin position="64"/>
        <end position="148"/>
    </location>
</feature>
<organism evidence="7 8">
    <name type="scientific">Victivallis lenta</name>
    <dbReference type="NCBI Taxonomy" id="2606640"/>
    <lineage>
        <taxon>Bacteria</taxon>
        <taxon>Pseudomonadati</taxon>
        <taxon>Lentisphaerota</taxon>
        <taxon>Lentisphaeria</taxon>
        <taxon>Victivallales</taxon>
        <taxon>Victivallaceae</taxon>
        <taxon>Victivallis</taxon>
    </lineage>
</organism>
<dbReference type="EMBL" id="VUNS01000007">
    <property type="protein sequence ID" value="MST97058.1"/>
    <property type="molecule type" value="Genomic_DNA"/>
</dbReference>
<accession>A0A844G3G4</accession>
<evidence type="ECO:0000313" key="8">
    <source>
        <dbReference type="Proteomes" id="UP000435649"/>
    </source>
</evidence>
<keyword evidence="5" id="KW-0560">Oxidoreductase</keyword>
<comment type="similarity">
    <text evidence="2">Belongs to the nitroreductase family.</text>
</comment>
<keyword evidence="4" id="KW-0288">FMN</keyword>
<dbReference type="RefSeq" id="WP_154417861.1">
    <property type="nucleotide sequence ID" value="NZ_CALXOB010000025.1"/>
</dbReference>